<name>A0A918EJM0_9ACTN</name>
<dbReference type="InterPro" id="IPR018711">
    <property type="entry name" value="NAGPA"/>
</dbReference>
<comment type="caution">
    <text evidence="3">The sequence shown here is derived from an EMBL/GenBank/DDBJ whole genome shotgun (WGS) entry which is preliminary data.</text>
</comment>
<feature type="signal peptide" evidence="1">
    <location>
        <begin position="1"/>
        <end position="34"/>
    </location>
</feature>
<dbReference type="AlphaFoldDB" id="A0A918EJM0"/>
<evidence type="ECO:0000313" key="3">
    <source>
        <dbReference type="EMBL" id="GGQ07772.1"/>
    </source>
</evidence>
<feature type="chain" id="PRO_5036719202" description="Phosphodiester glycosidase domain-containing protein" evidence="1">
    <location>
        <begin position="35"/>
        <end position="420"/>
    </location>
</feature>
<dbReference type="Proteomes" id="UP000654123">
    <property type="component" value="Unassembled WGS sequence"/>
</dbReference>
<organism evidence="3 4">
    <name type="scientific">Streptomyces roseolilacinus</name>
    <dbReference type="NCBI Taxonomy" id="66904"/>
    <lineage>
        <taxon>Bacteria</taxon>
        <taxon>Bacillati</taxon>
        <taxon>Actinomycetota</taxon>
        <taxon>Actinomycetes</taxon>
        <taxon>Kitasatosporales</taxon>
        <taxon>Streptomycetaceae</taxon>
        <taxon>Streptomyces</taxon>
    </lineage>
</organism>
<proteinExistence type="predicted"/>
<reference evidence="3" key="2">
    <citation type="submission" date="2020-09" db="EMBL/GenBank/DDBJ databases">
        <authorList>
            <person name="Sun Q."/>
            <person name="Ohkuma M."/>
        </authorList>
    </citation>
    <scope>NUCLEOTIDE SEQUENCE</scope>
    <source>
        <strain evidence="3">JCM 4335</strain>
    </source>
</reference>
<keyword evidence="4" id="KW-1185">Reference proteome</keyword>
<feature type="domain" description="Phosphodiester glycosidase" evidence="2">
    <location>
        <begin position="240"/>
        <end position="417"/>
    </location>
</feature>
<accession>A0A918EJM0</accession>
<dbReference type="PANTHER" id="PTHR40446">
    <property type="entry name" value="N-ACETYLGLUCOSAMINE-1-PHOSPHODIESTER ALPHA-N-ACETYLGLUCOSAMINIDASE"/>
    <property type="match status" value="1"/>
</dbReference>
<dbReference type="PANTHER" id="PTHR40446:SF2">
    <property type="entry name" value="N-ACETYLGLUCOSAMINE-1-PHOSPHODIESTER ALPHA-N-ACETYLGLUCOSAMINIDASE"/>
    <property type="match status" value="1"/>
</dbReference>
<gene>
    <name evidence="3" type="ORF">GCM10010249_27680</name>
</gene>
<keyword evidence="1" id="KW-0732">Signal</keyword>
<reference evidence="3" key="1">
    <citation type="journal article" date="2014" name="Int. J. Syst. Evol. Microbiol.">
        <title>Complete genome sequence of Corynebacterium casei LMG S-19264T (=DSM 44701T), isolated from a smear-ripened cheese.</title>
        <authorList>
            <consortium name="US DOE Joint Genome Institute (JGI-PGF)"/>
            <person name="Walter F."/>
            <person name="Albersmeier A."/>
            <person name="Kalinowski J."/>
            <person name="Ruckert C."/>
        </authorList>
    </citation>
    <scope>NUCLEOTIDE SEQUENCE</scope>
    <source>
        <strain evidence="3">JCM 4335</strain>
    </source>
</reference>
<sequence length="420" mass="41463">MVVRGLWRRAGVLATLLGGALVGAGIATPPAAGAAGRAPAAVAAPKARAVAPGVGYRVLDVPSSRGTARVHLLSVDLGDQRVSAGLLYPGVVAARAPLSALADGAGAVAGVNGDFFNLSEAQHPGVPATGAPVGPAVAGGKALKAAVPRGQRFGPALPPGTNTRMVLGVDGGGKARLGELALTGEVRAADGRLPLGGLNQYALPVGSVGVFTSHWGTVSRLRATCGTDTDRGAPCSSETYEVRVRGGRVVGVADAPGAGAIAAGTHVLVGREAGARWLRGLAVGDLVQVRYGLVPVGAEPGVSFRFAVGGYPVLRGGQPLAGMDAATAAVRSAAGVADGGQRLLLLALDGGPEFRTGLTVVELAELLRELGASDGINLDGGGSSTLVARADGATAVRVLNRPSGGAERAVPNGIGVFVRP</sequence>
<evidence type="ECO:0000256" key="1">
    <source>
        <dbReference type="SAM" id="SignalP"/>
    </source>
</evidence>
<dbReference type="EMBL" id="BMSV01000005">
    <property type="protein sequence ID" value="GGQ07772.1"/>
    <property type="molecule type" value="Genomic_DNA"/>
</dbReference>
<dbReference type="Pfam" id="PF09992">
    <property type="entry name" value="NAGPA"/>
    <property type="match status" value="1"/>
</dbReference>
<protein>
    <recommendedName>
        <fullName evidence="2">Phosphodiester glycosidase domain-containing protein</fullName>
    </recommendedName>
</protein>
<evidence type="ECO:0000259" key="2">
    <source>
        <dbReference type="Pfam" id="PF09992"/>
    </source>
</evidence>
<evidence type="ECO:0000313" key="4">
    <source>
        <dbReference type="Proteomes" id="UP000654123"/>
    </source>
</evidence>